<proteinExistence type="predicted"/>
<comment type="caution">
    <text evidence="2">The sequence shown here is derived from an EMBL/GenBank/DDBJ whole genome shotgun (WGS) entry which is preliminary data.</text>
</comment>
<keyword evidence="3" id="KW-1185">Reference proteome</keyword>
<protein>
    <recommendedName>
        <fullName evidence="1">LysR substrate-binding domain-containing protein</fullName>
    </recommendedName>
</protein>
<evidence type="ECO:0000313" key="3">
    <source>
        <dbReference type="Proteomes" id="UP000621510"/>
    </source>
</evidence>
<dbReference type="SUPFAM" id="SSF53850">
    <property type="entry name" value="Periplasmic binding protein-like II"/>
    <property type="match status" value="1"/>
</dbReference>
<dbReference type="InterPro" id="IPR005119">
    <property type="entry name" value="LysR_subst-bd"/>
</dbReference>
<dbReference type="Pfam" id="PF03466">
    <property type="entry name" value="LysR_substrate"/>
    <property type="match status" value="1"/>
</dbReference>
<dbReference type="Proteomes" id="UP000621510">
    <property type="component" value="Unassembled WGS sequence"/>
</dbReference>
<organism evidence="2 3">
    <name type="scientific">Streptomyces endocoffeicus</name>
    <dbReference type="NCBI Taxonomy" id="2898945"/>
    <lineage>
        <taxon>Bacteria</taxon>
        <taxon>Bacillati</taxon>
        <taxon>Actinomycetota</taxon>
        <taxon>Actinomycetes</taxon>
        <taxon>Kitasatosporales</taxon>
        <taxon>Streptomycetaceae</taxon>
        <taxon>Streptomyces</taxon>
    </lineage>
</organism>
<evidence type="ECO:0000313" key="2">
    <source>
        <dbReference type="EMBL" id="MBL1120644.1"/>
    </source>
</evidence>
<accession>A0ABS1Q7W0</accession>
<dbReference type="Gene3D" id="3.40.190.10">
    <property type="entry name" value="Periplasmic binding protein-like II"/>
    <property type="match status" value="2"/>
</dbReference>
<dbReference type="RefSeq" id="WP_201858401.1">
    <property type="nucleotide sequence ID" value="NZ_JAERRG010000059.1"/>
</dbReference>
<reference evidence="2 3" key="1">
    <citation type="submission" date="2021-01" db="EMBL/GenBank/DDBJ databases">
        <title>WGS of actinomycetes isolated from Thailand.</title>
        <authorList>
            <person name="Thawai C."/>
        </authorList>
    </citation>
    <scope>NUCLEOTIDE SEQUENCE [LARGE SCALE GENOMIC DNA]</scope>
    <source>
        <strain evidence="2 3">CA3R110</strain>
    </source>
</reference>
<name>A0ABS1Q7W0_9ACTN</name>
<evidence type="ECO:0000259" key="1">
    <source>
        <dbReference type="Pfam" id="PF03466"/>
    </source>
</evidence>
<gene>
    <name evidence="2" type="ORF">JK364_51545</name>
</gene>
<sequence>MDCGRADVLLGLPHSGRCLERLVQSVVIRPRVRHRSTGFETVRAMVAGGMAWSVLNQRPVHSMTYDGGEVVTLELEEPFEPLPLVLASMKGVRLTRRAQAFIRSAGRAVRLAG</sequence>
<dbReference type="EMBL" id="JAERRG010000059">
    <property type="protein sequence ID" value="MBL1120644.1"/>
    <property type="molecule type" value="Genomic_DNA"/>
</dbReference>
<feature type="domain" description="LysR substrate-binding" evidence="1">
    <location>
        <begin position="19"/>
        <end position="106"/>
    </location>
</feature>